<keyword evidence="2" id="KW-1003">Cell membrane</keyword>
<keyword evidence="9" id="KW-1185">Reference proteome</keyword>
<evidence type="ECO:0000256" key="6">
    <source>
        <dbReference type="SAM" id="Phobius"/>
    </source>
</evidence>
<evidence type="ECO:0000256" key="3">
    <source>
        <dbReference type="ARBA" id="ARBA00022692"/>
    </source>
</evidence>
<keyword evidence="3 6" id="KW-0812">Transmembrane</keyword>
<feature type="transmembrane region" description="Helical" evidence="6">
    <location>
        <begin position="12"/>
        <end position="38"/>
    </location>
</feature>
<dbReference type="RefSeq" id="WP_051646036.1">
    <property type="nucleotide sequence ID" value="NZ_BNAB01000003.1"/>
</dbReference>
<sequence>MHKVLKIYVNIVNAIVIGLILVMLATLVFAFADILTTLFNLIPNLKNVTLNDVQFRDLVTGILDVFIIIELFGSIIDYIHLRRIRLSALIDVVAVFVLRHMIERIYAETAQAEALLELALLLLVLVVARSITGRFPPNTGRD</sequence>
<dbReference type="Proteomes" id="UP000634647">
    <property type="component" value="Unassembled WGS sequence"/>
</dbReference>
<evidence type="ECO:0000256" key="4">
    <source>
        <dbReference type="ARBA" id="ARBA00022989"/>
    </source>
</evidence>
<protein>
    <submittedName>
        <fullName evidence="8">Uncharacterized membrane protein, DUF373 family</fullName>
    </submittedName>
</protein>
<reference evidence="7" key="3">
    <citation type="submission" date="2023-06" db="EMBL/GenBank/DDBJ databases">
        <authorList>
            <person name="Sun Q."/>
            <person name="Zhou Y."/>
        </authorList>
    </citation>
    <scope>NUCLEOTIDE SEQUENCE</scope>
    <source>
        <strain evidence="7">CGMCC 1.10859</strain>
    </source>
</reference>
<feature type="transmembrane region" description="Helical" evidence="6">
    <location>
        <begin position="114"/>
        <end position="132"/>
    </location>
</feature>
<evidence type="ECO:0000313" key="7">
    <source>
        <dbReference type="EMBL" id="GHE00086.1"/>
    </source>
</evidence>
<evidence type="ECO:0000313" key="9">
    <source>
        <dbReference type="Proteomes" id="UP000199541"/>
    </source>
</evidence>
<keyword evidence="5 6" id="KW-0472">Membrane</keyword>
<evidence type="ECO:0000313" key="10">
    <source>
        <dbReference type="Proteomes" id="UP000634647"/>
    </source>
</evidence>
<reference evidence="8 9" key="2">
    <citation type="submission" date="2016-10" db="EMBL/GenBank/DDBJ databases">
        <authorList>
            <person name="Varghese N."/>
            <person name="Submissions S."/>
        </authorList>
    </citation>
    <scope>NUCLEOTIDE SEQUENCE [LARGE SCALE GENOMIC DNA]</scope>
    <source>
        <strain evidence="8 9">DSM 24802</strain>
    </source>
</reference>
<dbReference type="Pfam" id="PF06146">
    <property type="entry name" value="PsiE"/>
    <property type="match status" value="1"/>
</dbReference>
<comment type="caution">
    <text evidence="7">The sequence shown here is derived from an EMBL/GenBank/DDBJ whole genome shotgun (WGS) entry which is preliminary data.</text>
</comment>
<dbReference type="Proteomes" id="UP000199541">
    <property type="component" value="Unassembled WGS sequence"/>
</dbReference>
<proteinExistence type="predicted"/>
<evidence type="ECO:0000313" key="8">
    <source>
        <dbReference type="EMBL" id="SDW37413.1"/>
    </source>
</evidence>
<keyword evidence="4 6" id="KW-1133">Transmembrane helix</keyword>
<dbReference type="InterPro" id="IPR020948">
    <property type="entry name" value="P_starv_induced_PsiE-like"/>
</dbReference>
<dbReference type="AlphaFoldDB" id="A0AAN4UPT2"/>
<dbReference type="GO" id="GO:0005886">
    <property type="term" value="C:plasma membrane"/>
    <property type="evidence" value="ECO:0007669"/>
    <property type="project" value="UniProtKB-SubCell"/>
</dbReference>
<dbReference type="EMBL" id="FNOB01000003">
    <property type="protein sequence ID" value="SDW37413.1"/>
    <property type="molecule type" value="Genomic_DNA"/>
</dbReference>
<evidence type="ECO:0000256" key="1">
    <source>
        <dbReference type="ARBA" id="ARBA00004651"/>
    </source>
</evidence>
<accession>A0AAN4UPT2</accession>
<comment type="subcellular location">
    <subcellularLocation>
        <location evidence="1">Cell membrane</location>
        <topology evidence="1">Multi-pass membrane protein</topology>
    </subcellularLocation>
</comment>
<organism evidence="7 10">
    <name type="scientific">Allgaiera indica</name>
    <dbReference type="NCBI Taxonomy" id="765699"/>
    <lineage>
        <taxon>Bacteria</taxon>
        <taxon>Pseudomonadati</taxon>
        <taxon>Pseudomonadota</taxon>
        <taxon>Alphaproteobacteria</taxon>
        <taxon>Rhodobacterales</taxon>
        <taxon>Paracoccaceae</taxon>
        <taxon>Allgaiera</taxon>
    </lineage>
</organism>
<evidence type="ECO:0000256" key="2">
    <source>
        <dbReference type="ARBA" id="ARBA00022475"/>
    </source>
</evidence>
<evidence type="ECO:0000256" key="5">
    <source>
        <dbReference type="ARBA" id="ARBA00023136"/>
    </source>
</evidence>
<gene>
    <name evidence="7" type="ORF">GCM10008024_10390</name>
    <name evidence="8" type="ORF">SAMN05444006_10351</name>
</gene>
<name>A0AAN4UPT2_9RHOB</name>
<feature type="transmembrane region" description="Helical" evidence="6">
    <location>
        <begin position="58"/>
        <end position="79"/>
    </location>
</feature>
<dbReference type="EMBL" id="BNAB01000003">
    <property type="protein sequence ID" value="GHE00086.1"/>
    <property type="molecule type" value="Genomic_DNA"/>
</dbReference>
<reference evidence="7" key="1">
    <citation type="journal article" date="2014" name="Int. J. Syst. Evol. Microbiol.">
        <title>Complete genome sequence of Corynebacterium casei LMG S-19264T (=DSM 44701T), isolated from a smear-ripened cheese.</title>
        <authorList>
            <consortium name="US DOE Joint Genome Institute (JGI-PGF)"/>
            <person name="Walter F."/>
            <person name="Albersmeier A."/>
            <person name="Kalinowski J."/>
            <person name="Ruckert C."/>
        </authorList>
    </citation>
    <scope>NUCLEOTIDE SEQUENCE</scope>
    <source>
        <strain evidence="7">CGMCC 1.10859</strain>
    </source>
</reference>